<reference evidence="2 3" key="1">
    <citation type="submission" date="2023-05" db="EMBL/GenBank/DDBJ databases">
        <title>B98-5 Cell Line De Novo Hybrid Assembly: An Optical Mapping Approach.</title>
        <authorList>
            <person name="Kananen K."/>
            <person name="Auerbach J.A."/>
            <person name="Kautto E."/>
            <person name="Blachly J.S."/>
        </authorList>
    </citation>
    <scope>NUCLEOTIDE SEQUENCE [LARGE SCALE GENOMIC DNA]</scope>
    <source>
        <strain evidence="2">B95-8</strain>
        <tissue evidence="2">Cell line</tissue>
    </source>
</reference>
<keyword evidence="3" id="KW-1185">Reference proteome</keyword>
<protein>
    <submittedName>
        <fullName evidence="2">Uncharacterized protein</fullName>
    </submittedName>
</protein>
<feature type="region of interest" description="Disordered" evidence="1">
    <location>
        <begin position="51"/>
        <end position="70"/>
    </location>
</feature>
<proteinExistence type="predicted"/>
<gene>
    <name evidence="2" type="ORF">P7K49_010913</name>
</gene>
<evidence type="ECO:0000313" key="2">
    <source>
        <dbReference type="EMBL" id="KAK2111167.1"/>
    </source>
</evidence>
<evidence type="ECO:0000313" key="3">
    <source>
        <dbReference type="Proteomes" id="UP001266305"/>
    </source>
</evidence>
<name>A0ABQ9VP58_SAGOE</name>
<evidence type="ECO:0000256" key="1">
    <source>
        <dbReference type="SAM" id="MobiDB-lite"/>
    </source>
</evidence>
<dbReference type="EMBL" id="JASSZA010000005">
    <property type="protein sequence ID" value="KAK2111167.1"/>
    <property type="molecule type" value="Genomic_DNA"/>
</dbReference>
<comment type="caution">
    <text evidence="2">The sequence shown here is derived from an EMBL/GenBank/DDBJ whole genome shotgun (WGS) entry which is preliminary data.</text>
</comment>
<accession>A0ABQ9VP58</accession>
<sequence length="70" mass="7448">GLPLKSMVSRIYSRELSLARAGLCIAGIVATVQPRPRLAAMDPIDFQVGLPNHQALPAPSSRQEQAAVDP</sequence>
<organism evidence="2 3">
    <name type="scientific">Saguinus oedipus</name>
    <name type="common">Cotton-top tamarin</name>
    <name type="synonym">Oedipomidas oedipus</name>
    <dbReference type="NCBI Taxonomy" id="9490"/>
    <lineage>
        <taxon>Eukaryota</taxon>
        <taxon>Metazoa</taxon>
        <taxon>Chordata</taxon>
        <taxon>Craniata</taxon>
        <taxon>Vertebrata</taxon>
        <taxon>Euteleostomi</taxon>
        <taxon>Mammalia</taxon>
        <taxon>Eutheria</taxon>
        <taxon>Euarchontoglires</taxon>
        <taxon>Primates</taxon>
        <taxon>Haplorrhini</taxon>
        <taxon>Platyrrhini</taxon>
        <taxon>Cebidae</taxon>
        <taxon>Callitrichinae</taxon>
        <taxon>Saguinus</taxon>
    </lineage>
</organism>
<dbReference type="Proteomes" id="UP001266305">
    <property type="component" value="Unassembled WGS sequence"/>
</dbReference>
<feature type="non-terminal residue" evidence="2">
    <location>
        <position position="1"/>
    </location>
</feature>